<proteinExistence type="predicted"/>
<dbReference type="EMBL" id="MZ420154">
    <property type="protein sequence ID" value="QYA18657.1"/>
    <property type="molecule type" value="Genomic_DNA"/>
</dbReference>
<reference evidence="2" key="1">
    <citation type="submission" date="2021-06" db="EMBL/GenBank/DDBJ databases">
        <authorList>
            <person name="Rolland C."/>
        </authorList>
    </citation>
    <scope>NUCLEOTIDE SEQUENCE</scope>
    <source>
        <strain evidence="2">347.936635</strain>
    </source>
</reference>
<protein>
    <submittedName>
        <fullName evidence="2">Uncharacterized protein</fullName>
    </submittedName>
</protein>
<evidence type="ECO:0000256" key="1">
    <source>
        <dbReference type="SAM" id="MobiDB-lite"/>
    </source>
</evidence>
<feature type="region of interest" description="Disordered" evidence="1">
    <location>
        <begin position="134"/>
        <end position="157"/>
    </location>
</feature>
<evidence type="ECO:0000313" key="2">
    <source>
        <dbReference type="EMBL" id="QYA18657.1"/>
    </source>
</evidence>
<organism evidence="2">
    <name type="scientific">Clandestinovirus</name>
    <dbReference type="NCBI Taxonomy" id="2831644"/>
    <lineage>
        <taxon>Viruses</taxon>
    </lineage>
</organism>
<accession>A0A8F8KM35</accession>
<gene>
    <name evidence="2" type="ORF">KOM_12_389</name>
</gene>
<name>A0A8F8KM35_9VIRU</name>
<sequence>MDTIDLIRTKLGVLASLPKHTRLRTSNGEFDLDPTWVGQGVMRFFSGDSRSETCNQLDNLVDDIALRKDDIDFSEDVRRAIPGIDNLIDFYKSSAFIKSRLQNIRRKMVLLAEYRAKNRVCAHCLHNLSDMTSPERDNHLQLHHGKKSPLVNEEEEY</sequence>